<dbReference type="Proteomes" id="UP000034140">
    <property type="component" value="Unassembled WGS sequence"/>
</dbReference>
<proteinExistence type="predicted"/>
<comment type="caution">
    <text evidence="2">The sequence shown here is derived from an EMBL/GenBank/DDBJ whole genome shotgun (WGS) entry which is preliminary data.</text>
</comment>
<organism evidence="2 3">
    <name type="scientific">candidate division WS6 bacterium GW2011_GWC1_36_11</name>
    <dbReference type="NCBI Taxonomy" id="1619090"/>
    <lineage>
        <taxon>Bacteria</taxon>
        <taxon>Candidatus Dojkabacteria</taxon>
    </lineage>
</organism>
<reference evidence="2 3" key="1">
    <citation type="journal article" date="2015" name="Nature">
        <title>rRNA introns, odd ribosomes, and small enigmatic genomes across a large radiation of phyla.</title>
        <authorList>
            <person name="Brown C.T."/>
            <person name="Hug L.A."/>
            <person name="Thomas B.C."/>
            <person name="Sharon I."/>
            <person name="Castelle C.J."/>
            <person name="Singh A."/>
            <person name="Wilkins M.J."/>
            <person name="Williams K.H."/>
            <person name="Banfield J.F."/>
        </authorList>
    </citation>
    <scope>NUCLEOTIDE SEQUENCE [LARGE SCALE GENOMIC DNA]</scope>
</reference>
<evidence type="ECO:0000256" key="1">
    <source>
        <dbReference type="SAM" id="Phobius"/>
    </source>
</evidence>
<evidence type="ECO:0000313" key="3">
    <source>
        <dbReference type="Proteomes" id="UP000034140"/>
    </source>
</evidence>
<protein>
    <submittedName>
        <fullName evidence="2">Uncharacterized protein</fullName>
    </submittedName>
</protein>
<gene>
    <name evidence="2" type="ORF">UR96_C0036G0005</name>
</gene>
<accession>A0A0G0DPM0</accession>
<keyword evidence="1" id="KW-0812">Transmembrane</keyword>
<dbReference type="AlphaFoldDB" id="A0A0G0DPM0"/>
<evidence type="ECO:0000313" key="2">
    <source>
        <dbReference type="EMBL" id="KKP90936.1"/>
    </source>
</evidence>
<feature type="non-terminal residue" evidence="2">
    <location>
        <position position="1"/>
    </location>
</feature>
<keyword evidence="1" id="KW-1133">Transmembrane helix</keyword>
<dbReference type="EMBL" id="LBRE01000036">
    <property type="protein sequence ID" value="KKP90936.1"/>
    <property type="molecule type" value="Genomic_DNA"/>
</dbReference>
<name>A0A0G0DPM0_9BACT</name>
<keyword evidence="1" id="KW-0472">Membrane</keyword>
<sequence>VFTFQFIVSTTSVFGLTATGVGVTIFATTLVATRFVLITAFTCGCVTWAGVDSKIVKEYITVESVCLQGLSFVGQYLTHHKILFPNSLGTENIPTCYHSPILREYPCNFSPTNTSKSEKA</sequence>
<feature type="transmembrane region" description="Helical" evidence="1">
    <location>
        <begin position="6"/>
        <end position="32"/>
    </location>
</feature>